<dbReference type="GO" id="GO:0006508">
    <property type="term" value="P:proteolysis"/>
    <property type="evidence" value="ECO:0007669"/>
    <property type="project" value="UniProtKB-KW"/>
</dbReference>
<dbReference type="InterPro" id="IPR038765">
    <property type="entry name" value="Papain-like_cys_pep_sf"/>
</dbReference>
<dbReference type="SUPFAM" id="SSF54001">
    <property type="entry name" value="Cysteine proteinases"/>
    <property type="match status" value="1"/>
</dbReference>
<evidence type="ECO:0000256" key="6">
    <source>
        <dbReference type="ARBA" id="ARBA00022801"/>
    </source>
</evidence>
<dbReference type="PROSITE" id="PS00640">
    <property type="entry name" value="THIOL_PROTEASE_ASN"/>
    <property type="match status" value="1"/>
</dbReference>
<comment type="similarity">
    <text evidence="2">Belongs to the peptidase C1 family.</text>
</comment>
<dbReference type="Gene3D" id="3.90.70.10">
    <property type="entry name" value="Cysteine proteinases"/>
    <property type="match status" value="1"/>
</dbReference>
<dbReference type="GO" id="GO:0005615">
    <property type="term" value="C:extracellular space"/>
    <property type="evidence" value="ECO:0007669"/>
    <property type="project" value="UniProtKB-ARBA"/>
</dbReference>
<keyword evidence="9" id="KW-1015">Disulfide bond</keyword>
<evidence type="ECO:0000256" key="10">
    <source>
        <dbReference type="ARBA" id="ARBA00023180"/>
    </source>
</evidence>
<dbReference type="EC" id="3.4.18.1" evidence="3"/>
<evidence type="ECO:0000256" key="7">
    <source>
        <dbReference type="ARBA" id="ARBA00022807"/>
    </source>
</evidence>
<dbReference type="SMART" id="SM00645">
    <property type="entry name" value="Pept_C1"/>
    <property type="match status" value="1"/>
</dbReference>
<accession>A0A915BQ03</accession>
<dbReference type="Pfam" id="PF00112">
    <property type="entry name" value="Peptidase_C1"/>
    <property type="match status" value="1"/>
</dbReference>
<keyword evidence="7" id="KW-0788">Thiol protease</keyword>
<dbReference type="WBParaSite" id="PgR051X_g006_t01">
    <property type="protein sequence ID" value="PgR051X_g006_t01"/>
    <property type="gene ID" value="PgR051X_g006"/>
</dbReference>
<evidence type="ECO:0000313" key="15">
    <source>
        <dbReference type="WBParaSite" id="PgR051X_g006_t02"/>
    </source>
</evidence>
<feature type="signal peptide" evidence="11">
    <location>
        <begin position="1"/>
        <end position="21"/>
    </location>
</feature>
<dbReference type="GO" id="GO:0042395">
    <property type="term" value="P:ecdysis, collagen and cuticulin-based cuticle"/>
    <property type="evidence" value="ECO:0007669"/>
    <property type="project" value="UniProtKB-ARBA"/>
</dbReference>
<dbReference type="CDD" id="cd02698">
    <property type="entry name" value="Peptidase_C1A_CathepsinX"/>
    <property type="match status" value="1"/>
</dbReference>
<dbReference type="AlphaFoldDB" id="A0A915BQ03"/>
<evidence type="ECO:0000256" key="11">
    <source>
        <dbReference type="SAM" id="SignalP"/>
    </source>
</evidence>
<dbReference type="WBParaSite" id="PgR051X_g006_t02">
    <property type="protein sequence ID" value="PgR051X_g006_t02"/>
    <property type="gene ID" value="PgR051X_g006"/>
</dbReference>
<evidence type="ECO:0000256" key="2">
    <source>
        <dbReference type="ARBA" id="ARBA00008455"/>
    </source>
</evidence>
<evidence type="ECO:0000256" key="1">
    <source>
        <dbReference type="ARBA" id="ARBA00001594"/>
    </source>
</evidence>
<protein>
    <recommendedName>
        <fullName evidence="3">cathepsin X</fullName>
        <ecNumber evidence="3">3.4.18.1</ecNumber>
    </recommendedName>
</protein>
<keyword evidence="5 11" id="KW-0732">Signal</keyword>
<dbReference type="PRINTS" id="PR00705">
    <property type="entry name" value="PAPAIN"/>
</dbReference>
<keyword evidence="4" id="KW-0645">Protease</keyword>
<keyword evidence="10" id="KW-0325">Glycoprotein</keyword>
<dbReference type="InterPro" id="IPR025661">
    <property type="entry name" value="Pept_asp_AS"/>
</dbReference>
<keyword evidence="8" id="KW-0865">Zymogen</keyword>
<dbReference type="PANTHER" id="PTHR12411">
    <property type="entry name" value="CYSTEINE PROTEASE FAMILY C1-RELATED"/>
    <property type="match status" value="1"/>
</dbReference>
<evidence type="ECO:0000256" key="4">
    <source>
        <dbReference type="ARBA" id="ARBA00022670"/>
    </source>
</evidence>
<name>A0A915BQ03_PARUN</name>
<dbReference type="InterPro" id="IPR013128">
    <property type="entry name" value="Peptidase_C1A"/>
</dbReference>
<evidence type="ECO:0000256" key="8">
    <source>
        <dbReference type="ARBA" id="ARBA00023145"/>
    </source>
</evidence>
<feature type="domain" description="Peptidase C1A papain C-terminal" evidence="12">
    <location>
        <begin position="67"/>
        <end position="304"/>
    </location>
</feature>
<dbReference type="InterPro" id="IPR033157">
    <property type="entry name" value="CTSZ"/>
</dbReference>
<evidence type="ECO:0000313" key="13">
    <source>
        <dbReference type="Proteomes" id="UP000887569"/>
    </source>
</evidence>
<comment type="catalytic activity">
    <reaction evidence="1">
        <text>Release of C-terminal amino acid residues with broad specificity, but lacks action on C-terminal proline. Shows weak endopeptidase activity.</text>
        <dbReference type="EC" id="3.4.18.1"/>
    </reaction>
</comment>
<evidence type="ECO:0000256" key="3">
    <source>
        <dbReference type="ARBA" id="ARBA00012516"/>
    </source>
</evidence>
<evidence type="ECO:0000256" key="5">
    <source>
        <dbReference type="ARBA" id="ARBA00022729"/>
    </source>
</evidence>
<evidence type="ECO:0000256" key="9">
    <source>
        <dbReference type="ARBA" id="ARBA00023157"/>
    </source>
</evidence>
<evidence type="ECO:0000313" key="14">
    <source>
        <dbReference type="WBParaSite" id="PgR051X_g006_t01"/>
    </source>
</evidence>
<dbReference type="GO" id="GO:0016807">
    <property type="term" value="F:cysteine-type carboxypeptidase activity"/>
    <property type="evidence" value="ECO:0007669"/>
    <property type="project" value="UniProtKB-EC"/>
</dbReference>
<reference evidence="14 15" key="1">
    <citation type="submission" date="2022-11" db="UniProtKB">
        <authorList>
            <consortium name="WormBaseParasite"/>
        </authorList>
    </citation>
    <scope>IDENTIFICATION</scope>
</reference>
<dbReference type="FunFam" id="3.90.70.10:FF:000060">
    <property type="entry name" value="Cathepsin Z"/>
    <property type="match status" value="1"/>
</dbReference>
<keyword evidence="13" id="KW-1185">Reference proteome</keyword>
<proteinExistence type="inferred from homology"/>
<sequence length="307" mass="34693">MQGRILLTLLCLIYMGSVTTAKKYHKAELRKRNGFNLHPCYKKSGRFYEHRTHDREYEDPDYPFDELPTVFDWRNKDGVNYAGVDRNQHIPRYCGSCWAFGATSALADRFNIKRGNAWPQVYLSVQEVIDCGGTGSCEGGEPGGVYAFAHDKGIPHETCNNYQARDGKCTPYNRCGSCWPDDCFSIRNYTLYKVGDFGHVSGLDKMKAEIYHNGPIACGIVATKAFEKYSGGIYKEETSEPIDHIVSVYGWGVDHDSGVSYWIARNSWGTPWGENGWFRVVTSEYKQGGSKYNLAIEEDCVWADPIA</sequence>
<organism evidence="13 15">
    <name type="scientific">Parascaris univalens</name>
    <name type="common">Nematode worm</name>
    <dbReference type="NCBI Taxonomy" id="6257"/>
    <lineage>
        <taxon>Eukaryota</taxon>
        <taxon>Metazoa</taxon>
        <taxon>Ecdysozoa</taxon>
        <taxon>Nematoda</taxon>
        <taxon>Chromadorea</taxon>
        <taxon>Rhabditida</taxon>
        <taxon>Spirurina</taxon>
        <taxon>Ascaridomorpha</taxon>
        <taxon>Ascaridoidea</taxon>
        <taxon>Ascarididae</taxon>
        <taxon>Parascaris</taxon>
    </lineage>
</organism>
<keyword evidence="6" id="KW-0378">Hydrolase</keyword>
<dbReference type="Proteomes" id="UP000887569">
    <property type="component" value="Unplaced"/>
</dbReference>
<evidence type="ECO:0000259" key="12">
    <source>
        <dbReference type="SMART" id="SM00645"/>
    </source>
</evidence>
<feature type="chain" id="PRO_5041150450" description="cathepsin X" evidence="11">
    <location>
        <begin position="22"/>
        <end position="307"/>
    </location>
</feature>
<dbReference type="InterPro" id="IPR000668">
    <property type="entry name" value="Peptidase_C1A_C"/>
</dbReference>